<name>A0A5N4WU11_9GAMM</name>
<sequence length="606" mass="65594">MLKQSIGVGMLCLAGHAYSANISVTTTEDVVKDDKECSLREAVNYINKDMPKEGYFGCGGEDASPVILLEKQKVYKLNSHLNIQRELTIKTNYEADFNETPVLGKNNAVLQMQAKDNILRIDDGSQEKLLSVALYEISLQGCGQVQCAQQGGLIYNNEYLQLSYVALSGGYAAQGGAIYNVGNSTIENTTDSLVVIQNSLFEKNYANEGAILFTQRPAYKILNSVIRNNETANTTSAGIYSSLLFNTNQLPTSILNVANFIKNSTFLQNKGYLLNLRDGIGLNNLTIIGNTQGIQFVAPQGKAFLANSILVGNPYPITNQQDCKFESGDQSILQNNLVSAVCGQGLAEYPNDILTQTALVAGSTIEGKCSSANLDRQSLVCPFNQGTSDFLGYFKPRLLVSYQNLSDSLIVNKGKQSTGSDTARVECESSDQRGQVRDSNNVLCDRGAIELVFPTTIALIGDDINYGEVAKMSVADLLGDGELLPKDQCEALLGMNPAGGAWQDGCLQVVPTITQPKGTLTIDEEGNIQYKPNGNWHGADIFKIRLVTTTTRFNDSQNPYLEIKVQVSQAPAGQMESSKVKTSGGSAGVFSLFGLLGLIGLRRYKK</sequence>
<feature type="transmembrane region" description="Helical" evidence="1">
    <location>
        <begin position="584"/>
        <end position="601"/>
    </location>
</feature>
<comment type="caution">
    <text evidence="2">The sequence shown here is derived from an EMBL/GenBank/DDBJ whole genome shotgun (WGS) entry which is preliminary data.</text>
</comment>
<protein>
    <submittedName>
        <fullName evidence="2">Rhombotarget A</fullName>
    </submittedName>
</protein>
<dbReference type="RefSeq" id="WP_151504170.1">
    <property type="nucleotide sequence ID" value="NZ_VXLD01000002.1"/>
</dbReference>
<evidence type="ECO:0000256" key="1">
    <source>
        <dbReference type="SAM" id="Phobius"/>
    </source>
</evidence>
<gene>
    <name evidence="2" type="primary">rbtA</name>
    <name evidence="2" type="ORF">F4W09_04620</name>
</gene>
<evidence type="ECO:0000313" key="3">
    <source>
        <dbReference type="Proteomes" id="UP000325788"/>
    </source>
</evidence>
<dbReference type="InterPro" id="IPR011050">
    <property type="entry name" value="Pectin_lyase_fold/virulence"/>
</dbReference>
<dbReference type="InterPro" id="IPR026457">
    <property type="entry name" value="CSLREA_Nterm"/>
</dbReference>
<dbReference type="InterPro" id="IPR026454">
    <property type="entry name" value="Rhombotarget_A"/>
</dbReference>
<accession>A0A5N4WU11</accession>
<evidence type="ECO:0000313" key="2">
    <source>
        <dbReference type="EMBL" id="KAB1858025.1"/>
    </source>
</evidence>
<dbReference type="EMBL" id="VXLD01000002">
    <property type="protein sequence ID" value="KAB1858025.1"/>
    <property type="molecule type" value="Genomic_DNA"/>
</dbReference>
<keyword evidence="1" id="KW-0472">Membrane</keyword>
<dbReference type="NCBIfam" id="TIGR04212">
    <property type="entry name" value="GlyGly_RbtA"/>
    <property type="match status" value="1"/>
</dbReference>
<organism evidence="2 3">
    <name type="scientific">Acinetobacter tandoii</name>
    <dbReference type="NCBI Taxonomy" id="202954"/>
    <lineage>
        <taxon>Bacteria</taxon>
        <taxon>Pseudomonadati</taxon>
        <taxon>Pseudomonadota</taxon>
        <taxon>Gammaproteobacteria</taxon>
        <taxon>Moraxellales</taxon>
        <taxon>Moraxellaceae</taxon>
        <taxon>Acinetobacter</taxon>
    </lineage>
</organism>
<proteinExistence type="predicted"/>
<dbReference type="AlphaFoldDB" id="A0A5N4WU11"/>
<keyword evidence="1" id="KW-0812">Transmembrane</keyword>
<dbReference type="NCBIfam" id="TIGR04214">
    <property type="entry name" value="CSLREA_Nterm"/>
    <property type="match status" value="1"/>
</dbReference>
<dbReference type="Proteomes" id="UP000325788">
    <property type="component" value="Unassembled WGS sequence"/>
</dbReference>
<keyword evidence="1" id="KW-1133">Transmembrane helix</keyword>
<reference evidence="2 3" key="1">
    <citation type="submission" date="2019-09" db="EMBL/GenBank/DDBJ databases">
        <title>Draft genome sequence of Acinetobacter tandoii W4-4-4 isolated from environmental water sample.</title>
        <authorList>
            <person name="Wee S.K."/>
            <person name="Yan B."/>
            <person name="Mustaffa S.B."/>
            <person name="Yap E.P.H."/>
        </authorList>
    </citation>
    <scope>NUCLEOTIDE SEQUENCE [LARGE SCALE GENOMIC DNA]</scope>
    <source>
        <strain evidence="2 3">W4-4-4</strain>
    </source>
</reference>
<dbReference type="SUPFAM" id="SSF51126">
    <property type="entry name" value="Pectin lyase-like"/>
    <property type="match status" value="1"/>
</dbReference>